<gene>
    <name evidence="1" type="ORF">HPB50_024932</name>
</gene>
<name>A0ACB7RMV9_HYAAI</name>
<keyword evidence="2" id="KW-1185">Reference proteome</keyword>
<sequence>MQSFRSGLPSPRQKSARRGLSTSLGPLRGALRRSRDEAPPEAPPAVPAEAAAAAPPPPPLCWLLSVFMASAAPSAVCHALDRGRPALPLLPRLPPPGPEPEIAFRKKQSYQTKC</sequence>
<dbReference type="Proteomes" id="UP000821845">
    <property type="component" value="Chromosome 9"/>
</dbReference>
<comment type="caution">
    <text evidence="1">The sequence shown here is derived from an EMBL/GenBank/DDBJ whole genome shotgun (WGS) entry which is preliminary data.</text>
</comment>
<evidence type="ECO:0000313" key="2">
    <source>
        <dbReference type="Proteomes" id="UP000821845"/>
    </source>
</evidence>
<evidence type="ECO:0000313" key="1">
    <source>
        <dbReference type="EMBL" id="KAH6923219.1"/>
    </source>
</evidence>
<proteinExistence type="predicted"/>
<protein>
    <submittedName>
        <fullName evidence="1">Uncharacterized protein</fullName>
    </submittedName>
</protein>
<organism evidence="1 2">
    <name type="scientific">Hyalomma asiaticum</name>
    <name type="common">Tick</name>
    <dbReference type="NCBI Taxonomy" id="266040"/>
    <lineage>
        <taxon>Eukaryota</taxon>
        <taxon>Metazoa</taxon>
        <taxon>Ecdysozoa</taxon>
        <taxon>Arthropoda</taxon>
        <taxon>Chelicerata</taxon>
        <taxon>Arachnida</taxon>
        <taxon>Acari</taxon>
        <taxon>Parasitiformes</taxon>
        <taxon>Ixodida</taxon>
        <taxon>Ixodoidea</taxon>
        <taxon>Ixodidae</taxon>
        <taxon>Hyalomminae</taxon>
        <taxon>Hyalomma</taxon>
    </lineage>
</organism>
<accession>A0ACB7RMV9</accession>
<reference evidence="1" key="1">
    <citation type="submission" date="2020-05" db="EMBL/GenBank/DDBJ databases">
        <title>Large-scale comparative analyses of tick genomes elucidate their genetic diversity and vector capacities.</title>
        <authorList>
            <person name="Jia N."/>
            <person name="Wang J."/>
            <person name="Shi W."/>
            <person name="Du L."/>
            <person name="Sun Y."/>
            <person name="Zhan W."/>
            <person name="Jiang J."/>
            <person name="Wang Q."/>
            <person name="Zhang B."/>
            <person name="Ji P."/>
            <person name="Sakyi L.B."/>
            <person name="Cui X."/>
            <person name="Yuan T."/>
            <person name="Jiang B."/>
            <person name="Yang W."/>
            <person name="Lam T.T.-Y."/>
            <person name="Chang Q."/>
            <person name="Ding S."/>
            <person name="Wang X."/>
            <person name="Zhu J."/>
            <person name="Ruan X."/>
            <person name="Zhao L."/>
            <person name="Wei J."/>
            <person name="Que T."/>
            <person name="Du C."/>
            <person name="Cheng J."/>
            <person name="Dai P."/>
            <person name="Han X."/>
            <person name="Huang E."/>
            <person name="Gao Y."/>
            <person name="Liu J."/>
            <person name="Shao H."/>
            <person name="Ye R."/>
            <person name="Li L."/>
            <person name="Wei W."/>
            <person name="Wang X."/>
            <person name="Wang C."/>
            <person name="Yang T."/>
            <person name="Huo Q."/>
            <person name="Li W."/>
            <person name="Guo W."/>
            <person name="Chen H."/>
            <person name="Zhou L."/>
            <person name="Ni X."/>
            <person name="Tian J."/>
            <person name="Zhou Y."/>
            <person name="Sheng Y."/>
            <person name="Liu T."/>
            <person name="Pan Y."/>
            <person name="Xia L."/>
            <person name="Li J."/>
            <person name="Zhao F."/>
            <person name="Cao W."/>
        </authorList>
    </citation>
    <scope>NUCLEOTIDE SEQUENCE</scope>
    <source>
        <strain evidence="1">Hyas-2018</strain>
    </source>
</reference>
<dbReference type="EMBL" id="CM023489">
    <property type="protein sequence ID" value="KAH6923219.1"/>
    <property type="molecule type" value="Genomic_DNA"/>
</dbReference>